<feature type="compositionally biased region" description="Basic and acidic residues" evidence="7">
    <location>
        <begin position="2627"/>
        <end position="2640"/>
    </location>
</feature>
<dbReference type="Pfam" id="PF06337">
    <property type="entry name" value="DUSP"/>
    <property type="match status" value="1"/>
</dbReference>
<feature type="region of interest" description="Disordered" evidence="7">
    <location>
        <begin position="2492"/>
        <end position="2519"/>
    </location>
</feature>
<protein>
    <submittedName>
        <fullName evidence="10">Uncharacterized protein</fullName>
    </submittedName>
</protein>
<dbReference type="InterPro" id="IPR001394">
    <property type="entry name" value="Peptidase_C19_UCH"/>
</dbReference>
<feature type="compositionally biased region" description="Polar residues" evidence="7">
    <location>
        <begin position="2657"/>
        <end position="2667"/>
    </location>
</feature>
<feature type="region of interest" description="Disordered" evidence="7">
    <location>
        <begin position="1596"/>
        <end position="1634"/>
    </location>
</feature>
<dbReference type="InterPro" id="IPR032632">
    <property type="entry name" value="Peptidase_M16_M"/>
</dbReference>
<dbReference type="GO" id="GO:0046872">
    <property type="term" value="F:metal ion binding"/>
    <property type="evidence" value="ECO:0007669"/>
    <property type="project" value="UniProtKB-KW"/>
</dbReference>
<dbReference type="PROSITE" id="PS51283">
    <property type="entry name" value="DUSP"/>
    <property type="match status" value="1"/>
</dbReference>
<dbReference type="GO" id="GO:0005829">
    <property type="term" value="C:cytosol"/>
    <property type="evidence" value="ECO:0007669"/>
    <property type="project" value="TreeGrafter"/>
</dbReference>
<dbReference type="InterPro" id="IPR050626">
    <property type="entry name" value="Peptidase_M16"/>
</dbReference>
<evidence type="ECO:0000256" key="2">
    <source>
        <dbReference type="ARBA" id="ARBA00022670"/>
    </source>
</evidence>
<dbReference type="InterPro" id="IPR028889">
    <property type="entry name" value="USP"/>
</dbReference>
<feature type="region of interest" description="Disordered" evidence="7">
    <location>
        <begin position="1160"/>
        <end position="1262"/>
    </location>
</feature>
<feature type="region of interest" description="Disordered" evidence="7">
    <location>
        <begin position="1109"/>
        <end position="1130"/>
    </location>
</feature>
<dbReference type="Pfam" id="PF22456">
    <property type="entry name" value="PqqF-like_C_4"/>
    <property type="match status" value="1"/>
</dbReference>
<dbReference type="PANTHER" id="PTHR43690">
    <property type="entry name" value="NARDILYSIN"/>
    <property type="match status" value="1"/>
</dbReference>
<dbReference type="PANTHER" id="PTHR43690:SF18">
    <property type="entry name" value="INSULIN-DEGRADING ENZYME-RELATED"/>
    <property type="match status" value="1"/>
</dbReference>
<dbReference type="Proteomes" id="UP000251714">
    <property type="component" value="Unassembled WGS sequence"/>
</dbReference>
<accession>A0A365MLD8</accession>
<keyword evidence="4" id="KW-0378">Hydrolase</keyword>
<dbReference type="FunFam" id="3.30.830.10:FF:000004">
    <property type="entry name" value="Putative insulin-degrading enzyme"/>
    <property type="match status" value="1"/>
</dbReference>
<feature type="compositionally biased region" description="Basic residues" evidence="7">
    <location>
        <begin position="2196"/>
        <end position="2227"/>
    </location>
</feature>
<dbReference type="FunFam" id="3.30.830.10:FF:000005">
    <property type="entry name" value="nardilysin isoform X1"/>
    <property type="match status" value="1"/>
</dbReference>
<comment type="similarity">
    <text evidence="1">Belongs to the peptidase M16 family.</text>
</comment>
<dbReference type="InterPro" id="IPR018200">
    <property type="entry name" value="USP_CS"/>
</dbReference>
<dbReference type="Pfam" id="PF00675">
    <property type="entry name" value="Peptidase_M16"/>
    <property type="match status" value="1"/>
</dbReference>
<dbReference type="InterPro" id="IPR011249">
    <property type="entry name" value="Metalloenz_LuxS/M16"/>
</dbReference>
<feature type="region of interest" description="Disordered" evidence="7">
    <location>
        <begin position="2113"/>
        <end position="2242"/>
    </location>
</feature>
<keyword evidence="3" id="KW-0479">Metal-binding</keyword>
<dbReference type="Pfam" id="PF00443">
    <property type="entry name" value="UCH"/>
    <property type="match status" value="1"/>
</dbReference>
<evidence type="ECO:0000259" key="8">
    <source>
        <dbReference type="PROSITE" id="PS50235"/>
    </source>
</evidence>
<dbReference type="GO" id="GO:0005739">
    <property type="term" value="C:mitochondrion"/>
    <property type="evidence" value="ECO:0007669"/>
    <property type="project" value="TreeGrafter"/>
</dbReference>
<feature type="region of interest" description="Disordered" evidence="7">
    <location>
        <begin position="2605"/>
        <end position="2667"/>
    </location>
</feature>
<dbReference type="SUPFAM" id="SSF63411">
    <property type="entry name" value="LuxS/MPP-like metallohydrolase"/>
    <property type="match status" value="4"/>
</dbReference>
<evidence type="ECO:0000256" key="5">
    <source>
        <dbReference type="ARBA" id="ARBA00022833"/>
    </source>
</evidence>
<dbReference type="GO" id="GO:0043171">
    <property type="term" value="P:peptide catabolic process"/>
    <property type="evidence" value="ECO:0007669"/>
    <property type="project" value="TreeGrafter"/>
</dbReference>
<organism evidence="10 11">
    <name type="scientific">Gibberella intermedia</name>
    <name type="common">Bulb rot disease fungus</name>
    <name type="synonym">Fusarium proliferatum</name>
    <dbReference type="NCBI Taxonomy" id="948311"/>
    <lineage>
        <taxon>Eukaryota</taxon>
        <taxon>Fungi</taxon>
        <taxon>Dikarya</taxon>
        <taxon>Ascomycota</taxon>
        <taxon>Pezizomycotina</taxon>
        <taxon>Sordariomycetes</taxon>
        <taxon>Hypocreomycetidae</taxon>
        <taxon>Hypocreales</taxon>
        <taxon>Nectriaceae</taxon>
        <taxon>Fusarium</taxon>
        <taxon>Fusarium fujikuroi species complex</taxon>
    </lineage>
</organism>
<feature type="compositionally biased region" description="Basic and acidic residues" evidence="7">
    <location>
        <begin position="2684"/>
        <end position="2705"/>
    </location>
</feature>
<dbReference type="PROSITE" id="PS00972">
    <property type="entry name" value="USP_1"/>
    <property type="match status" value="1"/>
</dbReference>
<feature type="compositionally biased region" description="Polar residues" evidence="7">
    <location>
        <begin position="1605"/>
        <end position="1615"/>
    </location>
</feature>
<dbReference type="InterPro" id="IPR011765">
    <property type="entry name" value="Pept_M16_N"/>
</dbReference>
<dbReference type="FunFam" id="3.30.830.10:FF:000003">
    <property type="entry name" value="Insulin-degrading enzyme"/>
    <property type="match status" value="1"/>
</dbReference>
<feature type="region of interest" description="Disordered" evidence="7">
    <location>
        <begin position="1497"/>
        <end position="1524"/>
    </location>
</feature>
<feature type="region of interest" description="Disordered" evidence="7">
    <location>
        <begin position="1332"/>
        <end position="1351"/>
    </location>
</feature>
<reference evidence="10 11" key="1">
    <citation type="submission" date="2017-12" db="EMBL/GenBank/DDBJ databases">
        <title>Genome sequence of the mycotoxigenic crop pathogen Fusarium proliferatum, strain ITEM 2341 from Date Palm.</title>
        <authorList>
            <person name="Almiman B.F."/>
            <person name="Shittu T.A."/>
            <person name="Muthumeenakshi S."/>
            <person name="Baroncelli R."/>
            <person name="Sreenivasaprasada S."/>
        </authorList>
    </citation>
    <scope>NUCLEOTIDE SEQUENCE [LARGE SCALE GENOMIC DNA]</scope>
    <source>
        <strain evidence="10 11">ITEM 2341</strain>
    </source>
</reference>
<dbReference type="EMBL" id="PKMI01000083">
    <property type="protein sequence ID" value="RBA09248.1"/>
    <property type="molecule type" value="Genomic_DNA"/>
</dbReference>
<dbReference type="GO" id="GO:0004843">
    <property type="term" value="F:cysteine-type deubiquitinase activity"/>
    <property type="evidence" value="ECO:0007669"/>
    <property type="project" value="InterPro"/>
</dbReference>
<feature type="compositionally biased region" description="Polar residues" evidence="7">
    <location>
        <begin position="2136"/>
        <end position="2157"/>
    </location>
</feature>
<evidence type="ECO:0000256" key="6">
    <source>
        <dbReference type="ARBA" id="ARBA00023049"/>
    </source>
</evidence>
<dbReference type="GO" id="GO:0051603">
    <property type="term" value="P:proteolysis involved in protein catabolic process"/>
    <property type="evidence" value="ECO:0007669"/>
    <property type="project" value="TreeGrafter"/>
</dbReference>
<feature type="compositionally biased region" description="Polar residues" evidence="7">
    <location>
        <begin position="2177"/>
        <end position="2190"/>
    </location>
</feature>
<dbReference type="GO" id="GO:0004222">
    <property type="term" value="F:metalloendopeptidase activity"/>
    <property type="evidence" value="ECO:0007669"/>
    <property type="project" value="TreeGrafter"/>
</dbReference>
<feature type="region of interest" description="Disordered" evidence="7">
    <location>
        <begin position="1034"/>
        <end position="1095"/>
    </location>
</feature>
<dbReference type="CDD" id="cd02674">
    <property type="entry name" value="Peptidase_C19R"/>
    <property type="match status" value="1"/>
</dbReference>
<name>A0A365MLD8_GIBIN</name>
<dbReference type="SMART" id="SM00695">
    <property type="entry name" value="DUSP"/>
    <property type="match status" value="1"/>
</dbReference>
<dbReference type="Pfam" id="PF05193">
    <property type="entry name" value="Peptidase_M16_C"/>
    <property type="match status" value="1"/>
</dbReference>
<dbReference type="InterPro" id="IPR054734">
    <property type="entry name" value="PqqF-like_C_4"/>
</dbReference>
<dbReference type="InterPro" id="IPR006615">
    <property type="entry name" value="Pept_C19_DUSP"/>
</dbReference>
<feature type="compositionally biased region" description="Acidic residues" evidence="7">
    <location>
        <begin position="2496"/>
        <end position="2506"/>
    </location>
</feature>
<keyword evidence="2" id="KW-0645">Protease</keyword>
<dbReference type="Gene3D" id="3.30.830.10">
    <property type="entry name" value="Metalloenzyme, LuxS/M16 peptidase-like"/>
    <property type="match status" value="4"/>
</dbReference>
<gene>
    <name evidence="10" type="ORF">FPRO05_06385</name>
</gene>
<dbReference type="GO" id="GO:0016579">
    <property type="term" value="P:protein deubiquitination"/>
    <property type="evidence" value="ECO:0007669"/>
    <property type="project" value="InterPro"/>
</dbReference>
<evidence type="ECO:0000256" key="7">
    <source>
        <dbReference type="SAM" id="MobiDB-lite"/>
    </source>
</evidence>
<keyword evidence="6" id="KW-0482">Metalloprotease</keyword>
<feature type="domain" description="USP" evidence="8">
    <location>
        <begin position="1639"/>
        <end position="2476"/>
    </location>
</feature>
<feature type="region of interest" description="Disordered" evidence="7">
    <location>
        <begin position="957"/>
        <end position="984"/>
    </location>
</feature>
<dbReference type="Gene3D" id="3.90.70.10">
    <property type="entry name" value="Cysteine proteinases"/>
    <property type="match status" value="2"/>
</dbReference>
<sequence>MPHSQHEEDASAAMGGALIPVTLVTDSLEKPSLDDRDYRVICLGNELEALLVHDPETDKASAALDVNVGNFSDESDIPGMAHAVEHLLFMGTKKFPIENEYGQYLSANSGSSNAYTGPTSTNYFFDISAKPDNDQDPSDTNPSPLREALDRFAQFFIEPLFLPETLDRELKAVDSENKKNLQNDTWRLHQLEKSLSNPNHPFCHFSTGNFEVLKTLPEARGINVRDKFIEFHARHYSANRMKLVVLGREPLDVLQKWVAELFSPVVNKKLPPNRWPGEVPFRETDLGMQCFAKPVMDSRELNLYFPFIDEEFMFATQPSRYISHLIGHEGPGSIMSYIKSKGWANGLSAGAYPVCPGTPGIFDVQVRLTEEGLKNYPEIVKIFFQYITLLRESPPQEWIFQEQKGMADVDFKFKQKTPASRFTSRISSVMQKPLPREWLLSGHSRLREFAPDEIEKALATIRPDNFRMVIVSRNYPGNWDQKEKWYGTEYRHEKIPEDLMEDCKKAFAVSPKDRLPALHLPHKNQFIPNKLEVEKKEVAGPALNPRVLRNDSIARTWWKKDDTFWVPRANVIVSLKTPLIYASAENNVKARLFSDLVRDALEEYSYDAELAGLQYNVSLDSRGLFLDVSGYNDKLPVLLEQVVTTMRDLDIKEDRFEIVRERLIRGYSNWQLQSSYHQVGDYTNWLNAPERDFIVEELAAELPSVTLEGVRLFQKQMLGQVFIEVYVHGNMYKEDALKATDMVESILKPRVLPKAQWPILRSLILTKGSNYVFKKTLKDPANVNHCVETWFYVGSREDRDIRTKTLLLDQMLHEPAFDQLRTKEQLGYIVFSGPRAFSTTYGFRFLIQSEMTPEFLDSRIEAFLMRYVDTLENMSETEFEGHKRSLIVRRLEKLRNLDQESTRHWNQITNEYYDFELAHRDAAQIKLLTKPEVIEFFNQRLNPASSHRARLSIHLQAQGKAEGVDKRQEEAQKKADEEPSPGDAVKTAEEITDVRLYKAGLTASSGARPVKDINEYEDTDAKLYLGLSTMEGNRKTRVNGTWNGRPTLPPELPGQLAFKTSSSKKRKLLRSDPPLDSVDSSSPSPDSVLPSCEVDDDPALSFSASVASNSNSFRRADSQPASSLPPRLQHQTSSFVSADYASSAASSPCASAYADLSIESDRGGDETGPAPTLALARSQSPLRLSHRAIMSGDADLPQRSSSPLKRRASSMDPENDADRTRDVDMSTSQANESIAGASQLVPESLPRDMSVEAPEPTAGSPAEAFPAQRKARHVSDLQAPQSVTNSSLLAIPSLQEQIKIIETLLKAYQEAQVKEGDKAYLVSNTWVQKALSLRGGPKDSKEGDSTSDLLGPVDNSDIIEEVVTEPTGNEHIRLKQGTNENEFTLFPEDAWKMVVDWYGIKNGQEAIIRAAINTAELGEEPVIQFEFHPPVFTVHRLWSEISPLPIEQSLKARSPPPYKFVRSRKYHAQTFVREIKTATGVPLDRKIRLFMVPQVQQVSGPPEPSRALTPPDSPGRTDNRAGSTDTWSKLLLDNVSFSQVRDQRIKCKLEDRTTDPNFNGSSNLTMFDLVTDQTLVIDEAIDSFWVSNYTGKTPPNGLAIPTRSGLASSDASGRSSPAPGGPLTRGRTGKKSGRSIGVVGLQNLGNTCYMNSALQCVRSVEELTKYFLTNEYLDEVNKTNLLGYNGKVAITYGNLLKEIYTEGRGSVTPRDFKNTIGRCRSTFSGYGQQDSQEFLGFLLDALQEDLSRVKKKPYIEKPDSTDDMINNPEAIKEMADKVWDITRLRDDSVIADLFTGLYKSTLKCPECGKISITFDPFNNLTLPIPVEDVWTAKIKFLPLNDVPVMFEVELPKHSAIEQLKQFLSARTGVPVERLIGGEEYKDRFFKIYDNNLDVSEEIAKNDLATFHELDAVPTNWPHKANKPRSMLDIDTPLEAPWDDPRYERIVVPVFHRIPSNYGRARDGVAPPSFICFTKEEASDIDLIRCKVLEKISNFSTWSKLRNGPEENSDIADGEVVASDADSSGDSKVVANSVEGEDDIVDVHMKDTSEALPHQPQILKRFNKSRPRFIDPDSFLEPELQNLFDLCYFTDKAYSGDVPTGWSNVDHHQLLPKLSDRIPQLSPDDDDTASRDDESSTPSNEDVSSNDESIKAETTQTRMVEESSEEEVPEAPRVGLSISLSNSPSAYTKQKFNGRPSKVKGRKFKGQKFNKKANKRRERMQNKKHKAASVKPQPQPPAVADGGPLIRLGEGIVVDWHEEAWEKVFGGAAKIPADEQGAPTFIDLETLTDPALKIAQRRRHHRRTRGISLEECLDEFERAEVLSEQDMWYCPRCKEHRRASKKFDLWKSPDILVAHLKRFSNSGWRRDKLDVMVDFPIEGLDLTSRVIQKEDGKDEIYDLIAVDDHYGGLGGGDYTAYAKNFVDGRWYNYNGELLHLSWPLTDGFKTLTSPTDSSASPVSDPSTCITSAAYLLFYRRRSSTPLGGSRFGVISEKYENSEENSEGEGEVGEGQRLGEGSSLNGLSSAGIGAAATRHLGDRGSDRITVTSLAGPDDEDEDLPPYNGANRMGSIHSTVEDEGVEINGSYQRLDNKSLNLVQGWNFEGLGDSGAEDSTGADIGSDDVQLDSSADERGLSQFDDHDTIMTGQDPAEGESEPAAPQTTILTDTQKSTWDRKDVIDVQTAVGSERDSNEVAEIHLENEKGIKAE</sequence>
<evidence type="ECO:0000259" key="9">
    <source>
        <dbReference type="PROSITE" id="PS51283"/>
    </source>
</evidence>
<keyword evidence="5" id="KW-0862">Zinc</keyword>
<feature type="domain" description="DUSP" evidence="9">
    <location>
        <begin position="1292"/>
        <end position="1412"/>
    </location>
</feature>
<evidence type="ECO:0000256" key="3">
    <source>
        <dbReference type="ARBA" id="ARBA00022723"/>
    </source>
</evidence>
<evidence type="ECO:0000256" key="4">
    <source>
        <dbReference type="ARBA" id="ARBA00022801"/>
    </source>
</evidence>
<dbReference type="InterPro" id="IPR038765">
    <property type="entry name" value="Papain-like_cys_pep_sf"/>
</dbReference>
<dbReference type="InterPro" id="IPR035927">
    <property type="entry name" value="DUSP-like_sf"/>
</dbReference>
<dbReference type="PROSITE" id="PS50235">
    <property type="entry name" value="USP_3"/>
    <property type="match status" value="1"/>
</dbReference>
<proteinExistence type="inferred from homology"/>
<feature type="region of interest" description="Disordered" evidence="7">
    <location>
        <begin position="2681"/>
        <end position="2705"/>
    </location>
</feature>
<dbReference type="Gene3D" id="3.30.2230.10">
    <property type="entry name" value="DUSP-like"/>
    <property type="match status" value="1"/>
</dbReference>
<feature type="compositionally biased region" description="Basic and acidic residues" evidence="7">
    <location>
        <begin position="962"/>
        <end position="977"/>
    </location>
</feature>
<feature type="compositionally biased region" description="Low complexity" evidence="7">
    <location>
        <begin position="1071"/>
        <end position="1091"/>
    </location>
</feature>
<comment type="caution">
    <text evidence="10">The sequence shown here is derived from an EMBL/GenBank/DDBJ whole genome shotgun (WGS) entry which is preliminary data.</text>
</comment>
<dbReference type="Pfam" id="PF16187">
    <property type="entry name" value="Peptidase_M16_M"/>
    <property type="match status" value="1"/>
</dbReference>
<dbReference type="InterPro" id="IPR007863">
    <property type="entry name" value="Peptidase_M16_C"/>
</dbReference>
<evidence type="ECO:0000313" key="11">
    <source>
        <dbReference type="Proteomes" id="UP000251714"/>
    </source>
</evidence>
<dbReference type="SUPFAM" id="SSF143791">
    <property type="entry name" value="DUSP-like"/>
    <property type="match status" value="1"/>
</dbReference>
<evidence type="ECO:0000313" key="10">
    <source>
        <dbReference type="EMBL" id="RBA09248.1"/>
    </source>
</evidence>
<dbReference type="SUPFAM" id="SSF54001">
    <property type="entry name" value="Cysteine proteinases"/>
    <property type="match status" value="1"/>
</dbReference>
<evidence type="ECO:0000256" key="1">
    <source>
        <dbReference type="ARBA" id="ARBA00007261"/>
    </source>
</evidence>
<feature type="region of interest" description="Disordered" evidence="7">
    <location>
        <begin position="2540"/>
        <end position="2573"/>
    </location>
</feature>